<protein>
    <submittedName>
        <fullName evidence="2">Uncharacterized protein</fullName>
    </submittedName>
</protein>
<name>A0A2A6CXD3_PRIPA</name>
<evidence type="ECO:0000313" key="3">
    <source>
        <dbReference type="Proteomes" id="UP000005239"/>
    </source>
</evidence>
<sequence length="212" mass="23535">MDKFGPETKPEVRVNPPRLPPSPPSTTSAPASAIVADLLLIALLRRGRKRTKEEDAEQPNIIILKQFVRPGGRSKRQRKGKRGTSPMDSSQDGKPFRIPSKDIKFKGPLKMQKRIHGDGCQYLNEIVFYPSLNEAVAIGEGVEEYETLFPRMESLVFDWNMVDPALTIDESAKKIMNAICALRSKLSLSMVAIIAYTPCGETKLAAGTSYLF</sequence>
<keyword evidence="3" id="KW-1185">Reference proteome</keyword>
<proteinExistence type="predicted"/>
<accession>A0A8R1UR43</accession>
<dbReference type="PANTHER" id="PTHR37968">
    <property type="entry name" value="PROTEIN CBG06678"/>
    <property type="match status" value="1"/>
</dbReference>
<reference evidence="3" key="1">
    <citation type="journal article" date="2008" name="Nat. Genet.">
        <title>The Pristionchus pacificus genome provides a unique perspective on nematode lifestyle and parasitism.</title>
        <authorList>
            <person name="Dieterich C."/>
            <person name="Clifton S.W."/>
            <person name="Schuster L.N."/>
            <person name="Chinwalla A."/>
            <person name="Delehaunty K."/>
            <person name="Dinkelacker I."/>
            <person name="Fulton L."/>
            <person name="Fulton R."/>
            <person name="Godfrey J."/>
            <person name="Minx P."/>
            <person name="Mitreva M."/>
            <person name="Roeseler W."/>
            <person name="Tian H."/>
            <person name="Witte H."/>
            <person name="Yang S.P."/>
            <person name="Wilson R.K."/>
            <person name="Sommer R.J."/>
        </authorList>
    </citation>
    <scope>NUCLEOTIDE SEQUENCE [LARGE SCALE GENOMIC DNA]</scope>
    <source>
        <strain evidence="3">PS312</strain>
    </source>
</reference>
<dbReference type="Proteomes" id="UP000005239">
    <property type="component" value="Unassembled WGS sequence"/>
</dbReference>
<feature type="compositionally biased region" description="Basic residues" evidence="1">
    <location>
        <begin position="72"/>
        <end position="82"/>
    </location>
</feature>
<gene>
    <name evidence="2" type="primary">WBGene00274681</name>
</gene>
<dbReference type="PANTHER" id="PTHR37968:SF1">
    <property type="entry name" value="LEUCINE-RICH REPEAT-CONTAINING PROTEIN"/>
    <property type="match status" value="1"/>
</dbReference>
<dbReference type="EnsemblMetazoa" id="PPA36312.1">
    <property type="protein sequence ID" value="PPA36312.1"/>
    <property type="gene ID" value="WBGene00274681"/>
</dbReference>
<reference evidence="2" key="2">
    <citation type="submission" date="2022-06" db="UniProtKB">
        <authorList>
            <consortium name="EnsemblMetazoa"/>
        </authorList>
    </citation>
    <scope>IDENTIFICATION</scope>
    <source>
        <strain evidence="2">PS312</strain>
    </source>
</reference>
<evidence type="ECO:0000256" key="1">
    <source>
        <dbReference type="SAM" id="MobiDB-lite"/>
    </source>
</evidence>
<feature type="region of interest" description="Disordered" evidence="1">
    <location>
        <begin position="1"/>
        <end position="30"/>
    </location>
</feature>
<feature type="region of interest" description="Disordered" evidence="1">
    <location>
        <begin position="67"/>
        <end position="98"/>
    </location>
</feature>
<dbReference type="OrthoDB" id="5789327at2759"/>
<feature type="compositionally biased region" description="Basic and acidic residues" evidence="1">
    <location>
        <begin position="1"/>
        <end position="12"/>
    </location>
</feature>
<accession>A0A2A6CXD3</accession>
<dbReference type="AlphaFoldDB" id="A0A2A6CXD3"/>
<evidence type="ECO:0000313" key="2">
    <source>
        <dbReference type="EnsemblMetazoa" id="PPA36312.1"/>
    </source>
</evidence>
<organism evidence="2 3">
    <name type="scientific">Pristionchus pacificus</name>
    <name type="common">Parasitic nematode worm</name>
    <dbReference type="NCBI Taxonomy" id="54126"/>
    <lineage>
        <taxon>Eukaryota</taxon>
        <taxon>Metazoa</taxon>
        <taxon>Ecdysozoa</taxon>
        <taxon>Nematoda</taxon>
        <taxon>Chromadorea</taxon>
        <taxon>Rhabditida</taxon>
        <taxon>Rhabditina</taxon>
        <taxon>Diplogasteromorpha</taxon>
        <taxon>Diplogasteroidea</taxon>
        <taxon>Neodiplogasteridae</taxon>
        <taxon>Pristionchus</taxon>
    </lineage>
</organism>